<accession>A0A401PAA4</accession>
<dbReference type="GO" id="GO:0071479">
    <property type="term" value="P:cellular response to ionizing radiation"/>
    <property type="evidence" value="ECO:0007669"/>
    <property type="project" value="InterPro"/>
</dbReference>
<dbReference type="STRING" id="75743.A0A401PAA4"/>
<dbReference type="GO" id="GO:0000725">
    <property type="term" value="P:recombinational repair"/>
    <property type="evidence" value="ECO:0007669"/>
    <property type="project" value="TreeGrafter"/>
</dbReference>
<evidence type="ECO:0008006" key="4">
    <source>
        <dbReference type="Google" id="ProtNLM"/>
    </source>
</evidence>
<comment type="caution">
    <text evidence="2">The sequence shown here is derived from an EMBL/GenBank/DDBJ whole genome shotgun (WGS) entry which is preliminary data.</text>
</comment>
<evidence type="ECO:0000256" key="1">
    <source>
        <dbReference type="SAM" id="MobiDB-lite"/>
    </source>
</evidence>
<organism evidence="2 3">
    <name type="scientific">Scyliorhinus torazame</name>
    <name type="common">Cloudy catshark</name>
    <name type="synonym">Catulus torazame</name>
    <dbReference type="NCBI Taxonomy" id="75743"/>
    <lineage>
        <taxon>Eukaryota</taxon>
        <taxon>Metazoa</taxon>
        <taxon>Chordata</taxon>
        <taxon>Craniata</taxon>
        <taxon>Vertebrata</taxon>
        <taxon>Chondrichthyes</taxon>
        <taxon>Elasmobranchii</taxon>
        <taxon>Galeomorphii</taxon>
        <taxon>Galeoidea</taxon>
        <taxon>Carcharhiniformes</taxon>
        <taxon>Scyliorhinidae</taxon>
        <taxon>Scyliorhinus</taxon>
    </lineage>
</organism>
<dbReference type="Proteomes" id="UP000288216">
    <property type="component" value="Unassembled WGS sequence"/>
</dbReference>
<name>A0A401PAA4_SCYTO</name>
<dbReference type="EMBL" id="BFAA01006074">
    <property type="protein sequence ID" value="GCB70003.1"/>
    <property type="molecule type" value="Genomic_DNA"/>
</dbReference>
<dbReference type="GO" id="GO:0000077">
    <property type="term" value="P:DNA damage checkpoint signaling"/>
    <property type="evidence" value="ECO:0007669"/>
    <property type="project" value="InterPro"/>
</dbReference>
<dbReference type="InterPro" id="IPR029293">
    <property type="entry name" value="RHNO1"/>
</dbReference>
<dbReference type="Pfam" id="PF15319">
    <property type="entry name" value="RHINO"/>
    <property type="match status" value="2"/>
</dbReference>
<feature type="region of interest" description="Disordered" evidence="1">
    <location>
        <begin position="66"/>
        <end position="99"/>
    </location>
</feature>
<proteinExistence type="predicted"/>
<feature type="compositionally biased region" description="Polar residues" evidence="1">
    <location>
        <begin position="76"/>
        <end position="95"/>
    </location>
</feature>
<gene>
    <name evidence="2" type="ORF">scyTo_0012530</name>
</gene>
<dbReference type="OMA" id="DIMQYLK"/>
<evidence type="ECO:0000313" key="2">
    <source>
        <dbReference type="EMBL" id="GCB70003.1"/>
    </source>
</evidence>
<keyword evidence="3" id="KW-1185">Reference proteome</keyword>
<dbReference type="PANTHER" id="PTHR35541:SF1">
    <property type="entry name" value="RAD9, HUS1, RAD1-INTERACTING NUCLEAR ORPHAN PROTEIN 1"/>
    <property type="match status" value="1"/>
</dbReference>
<dbReference type="AlphaFoldDB" id="A0A401PAA4"/>
<sequence>MPRKKKPSQSKKPSLLFLESPQKVGMCKQVMPLPSAVNPRQVSCVPVDQQSSFTWVLPQFECSDTTVQRPRRAQHKNNSSDSTAQHRNSKKQSTAPKAGAVRKALANYIPLTILGSDELPVQKENHKVNLGICQKGGTHGQARLPTNKTSFMGSTYQGGKDGNSFARVQNSDALGQKHKCKQGSVAKGILVGKINCATNTEWNIPHRSAKCSSFSSPLYCVNRQTSVDSGDKEISLSDHFAQSVDEVFILPQVSTPTIDGLLPVASLRKNLDRLRDRGVHDVHNMILSCDGPEDCFDTCSGLNNDSSEETLSPEVWVQDTPEHEYGLKATWRRRPDIMQYLKDCGKLTSSDVLVGT</sequence>
<dbReference type="PANTHER" id="PTHR35541">
    <property type="entry name" value="RAD9, HUS1, RAD1-INTERACTING NUCLEAR ORPHAN PROTEIN 1"/>
    <property type="match status" value="1"/>
</dbReference>
<dbReference type="GO" id="GO:0005694">
    <property type="term" value="C:chromosome"/>
    <property type="evidence" value="ECO:0007669"/>
    <property type="project" value="TreeGrafter"/>
</dbReference>
<dbReference type="OrthoDB" id="9942438at2759"/>
<protein>
    <recommendedName>
        <fullName evidence="4">RAD9, HUS1, RAD1-interacting nuclear orphan protein 1</fullName>
    </recommendedName>
</protein>
<reference evidence="2 3" key="1">
    <citation type="journal article" date="2018" name="Nat. Ecol. Evol.">
        <title>Shark genomes provide insights into elasmobranch evolution and the origin of vertebrates.</title>
        <authorList>
            <person name="Hara Y"/>
            <person name="Yamaguchi K"/>
            <person name="Onimaru K"/>
            <person name="Kadota M"/>
            <person name="Koyanagi M"/>
            <person name="Keeley SD"/>
            <person name="Tatsumi K"/>
            <person name="Tanaka K"/>
            <person name="Motone F"/>
            <person name="Kageyama Y"/>
            <person name="Nozu R"/>
            <person name="Adachi N"/>
            <person name="Nishimura O"/>
            <person name="Nakagawa R"/>
            <person name="Tanegashima C"/>
            <person name="Kiyatake I"/>
            <person name="Matsumoto R"/>
            <person name="Murakumo K"/>
            <person name="Nishida K"/>
            <person name="Terakita A"/>
            <person name="Kuratani S"/>
            <person name="Sato K"/>
            <person name="Hyodo S Kuraku.S."/>
        </authorList>
    </citation>
    <scope>NUCLEOTIDE SEQUENCE [LARGE SCALE GENOMIC DNA]</scope>
</reference>
<dbReference type="GO" id="GO:0005634">
    <property type="term" value="C:nucleus"/>
    <property type="evidence" value="ECO:0007669"/>
    <property type="project" value="InterPro"/>
</dbReference>
<evidence type="ECO:0000313" key="3">
    <source>
        <dbReference type="Proteomes" id="UP000288216"/>
    </source>
</evidence>